<evidence type="ECO:0000313" key="6">
    <source>
        <dbReference type="Proteomes" id="UP000439903"/>
    </source>
</evidence>
<sequence>MKCIQRIFYTCFMSCLLSIFVICQFTPLPRYYQTSVLDGSKFYVLGGIYRNNFAYTNEVIYIDLSKKFEISSPPWNVAVGTPDKEFLATSCLTSVNGSNIFLIGGLATDLTGLNVIYPSSLVYTFNPNTLQWTTTTTTGFYNTSKTMTRMQAVIVDNGNIFIFGGFQVDSIVASNRNGNYANFMNVLNANTLTWSQPNTISNALTPRGGYTANLLNNSFIIYIGGLQFVNGVYSNVDMNEIQIFNTNSLSWSTMHAYGDVVTARNSHTTVLTNDGHIILFGGNSANDINDNSIISALPDLAILDTNVSPYKWSAPNITSAYASPSLCYHSATLYNGIMFIAFGLQTFSRSPNYYIYIFDVQKYAWVSSSQPNALSSTTLSTISSTTSPTTSSTTSPATSSTTSSTNSSMGQGTSGIIISAIVVGGFIFIFIIGGIFYLMKSRNSRDKPIPTPGTFPDNIHVIPTPGTNAYRFHNDYAQNLRDSK</sequence>
<keyword evidence="4" id="KW-0472">Membrane</keyword>
<feature type="transmembrane region" description="Helical" evidence="4">
    <location>
        <begin position="416"/>
        <end position="439"/>
    </location>
</feature>
<keyword evidence="4" id="KW-0812">Transmembrane</keyword>
<dbReference type="EMBL" id="WTPW01000394">
    <property type="protein sequence ID" value="KAF0515749.1"/>
    <property type="molecule type" value="Genomic_DNA"/>
</dbReference>
<dbReference type="PANTHER" id="PTHR46093:SF18">
    <property type="entry name" value="FIBRONECTIN TYPE-III DOMAIN-CONTAINING PROTEIN"/>
    <property type="match status" value="1"/>
</dbReference>
<dbReference type="Pfam" id="PF24681">
    <property type="entry name" value="Kelch_KLHDC2_KLHL20_DRC7"/>
    <property type="match status" value="1"/>
</dbReference>
<dbReference type="PANTHER" id="PTHR46093">
    <property type="entry name" value="ACYL-COA-BINDING DOMAIN-CONTAINING PROTEIN 5"/>
    <property type="match status" value="1"/>
</dbReference>
<evidence type="ECO:0000256" key="2">
    <source>
        <dbReference type="ARBA" id="ARBA00022737"/>
    </source>
</evidence>
<comment type="caution">
    <text evidence="5">The sequence shown here is derived from an EMBL/GenBank/DDBJ whole genome shotgun (WGS) entry which is preliminary data.</text>
</comment>
<feature type="region of interest" description="Disordered" evidence="3">
    <location>
        <begin position="379"/>
        <end position="410"/>
    </location>
</feature>
<gene>
    <name evidence="5" type="ORF">F8M41_017283</name>
</gene>
<organism evidence="5 6">
    <name type="scientific">Gigaspora margarita</name>
    <dbReference type="NCBI Taxonomy" id="4874"/>
    <lineage>
        <taxon>Eukaryota</taxon>
        <taxon>Fungi</taxon>
        <taxon>Fungi incertae sedis</taxon>
        <taxon>Mucoromycota</taxon>
        <taxon>Glomeromycotina</taxon>
        <taxon>Glomeromycetes</taxon>
        <taxon>Diversisporales</taxon>
        <taxon>Gigasporaceae</taxon>
        <taxon>Gigaspora</taxon>
    </lineage>
</organism>
<dbReference type="Gene3D" id="2.120.10.80">
    <property type="entry name" value="Kelch-type beta propeller"/>
    <property type="match status" value="2"/>
</dbReference>
<dbReference type="InterPro" id="IPR015915">
    <property type="entry name" value="Kelch-typ_b-propeller"/>
</dbReference>
<keyword evidence="1" id="KW-0880">Kelch repeat</keyword>
<dbReference type="OrthoDB" id="2400127at2759"/>
<accession>A0A8H4ANC1</accession>
<protein>
    <submittedName>
        <fullName evidence="5">Galactose oxidase</fullName>
    </submittedName>
</protein>
<dbReference type="Proteomes" id="UP000439903">
    <property type="component" value="Unassembled WGS sequence"/>
</dbReference>
<keyword evidence="4" id="KW-1133">Transmembrane helix</keyword>
<dbReference type="SUPFAM" id="SSF117281">
    <property type="entry name" value="Kelch motif"/>
    <property type="match status" value="1"/>
</dbReference>
<evidence type="ECO:0000256" key="4">
    <source>
        <dbReference type="SAM" id="Phobius"/>
    </source>
</evidence>
<name>A0A8H4ANC1_GIGMA</name>
<keyword evidence="6" id="KW-1185">Reference proteome</keyword>
<dbReference type="AlphaFoldDB" id="A0A8H4ANC1"/>
<evidence type="ECO:0000313" key="5">
    <source>
        <dbReference type="EMBL" id="KAF0515749.1"/>
    </source>
</evidence>
<proteinExistence type="predicted"/>
<evidence type="ECO:0000256" key="1">
    <source>
        <dbReference type="ARBA" id="ARBA00022441"/>
    </source>
</evidence>
<feature type="transmembrane region" description="Helical" evidence="4">
    <location>
        <begin position="7"/>
        <end position="27"/>
    </location>
</feature>
<evidence type="ECO:0000256" key="3">
    <source>
        <dbReference type="SAM" id="MobiDB-lite"/>
    </source>
</evidence>
<keyword evidence="2" id="KW-0677">Repeat</keyword>
<reference evidence="5 6" key="1">
    <citation type="journal article" date="2019" name="Environ. Microbiol.">
        <title>At the nexus of three kingdoms: the genome of the mycorrhizal fungus Gigaspora margarita provides insights into plant, endobacterial and fungal interactions.</title>
        <authorList>
            <person name="Venice F."/>
            <person name="Ghignone S."/>
            <person name="Salvioli di Fossalunga A."/>
            <person name="Amselem J."/>
            <person name="Novero M."/>
            <person name="Xianan X."/>
            <person name="Sedzielewska Toro K."/>
            <person name="Morin E."/>
            <person name="Lipzen A."/>
            <person name="Grigoriev I.V."/>
            <person name="Henrissat B."/>
            <person name="Martin F.M."/>
            <person name="Bonfante P."/>
        </authorList>
    </citation>
    <scope>NUCLEOTIDE SEQUENCE [LARGE SCALE GENOMIC DNA]</scope>
    <source>
        <strain evidence="5 6">BEG34</strain>
    </source>
</reference>